<sequence>MSRQDIRLGNRYMNLNKKFATIGSAVAIVGVIGGWLLSDMWKRGAESEKMTQLEIQIARIPDIESQRQREKDRADRLDLEVASLMRRIDDVTKTYGAENARLYESLLAYQKELSAANFQLLAQQKCAYLDELTRDSKKTMDNQTSIGVVGNADVFARQETERRQQLLNEFEKNRAALIECLKG</sequence>
<evidence type="ECO:0000313" key="3">
    <source>
        <dbReference type="EMBL" id="RZS69526.1"/>
    </source>
</evidence>
<dbReference type="AlphaFoldDB" id="A0A4Q7MMG2"/>
<name>A0A4Q7MMG2_9BURK</name>
<comment type="caution">
    <text evidence="3">The sequence shown here is derived from an EMBL/GenBank/DDBJ whole genome shotgun (WGS) entry which is preliminary data.</text>
</comment>
<keyword evidence="2" id="KW-1133">Transmembrane helix</keyword>
<protein>
    <submittedName>
        <fullName evidence="3">Uncharacterized protein</fullName>
    </submittedName>
</protein>
<evidence type="ECO:0000313" key="4">
    <source>
        <dbReference type="Proteomes" id="UP000292039"/>
    </source>
</evidence>
<organism evidence="3 4">
    <name type="scientific">Kerstersia gyiorum</name>
    <dbReference type="NCBI Taxonomy" id="206506"/>
    <lineage>
        <taxon>Bacteria</taxon>
        <taxon>Pseudomonadati</taxon>
        <taxon>Pseudomonadota</taxon>
        <taxon>Betaproteobacteria</taxon>
        <taxon>Burkholderiales</taxon>
        <taxon>Alcaligenaceae</taxon>
        <taxon>Kerstersia</taxon>
    </lineage>
</organism>
<keyword evidence="1" id="KW-0175">Coiled coil</keyword>
<dbReference type="Proteomes" id="UP000292039">
    <property type="component" value="Unassembled WGS sequence"/>
</dbReference>
<keyword evidence="2" id="KW-0812">Transmembrane</keyword>
<dbReference type="EMBL" id="SGWZ01000003">
    <property type="protein sequence ID" value="RZS69526.1"/>
    <property type="molecule type" value="Genomic_DNA"/>
</dbReference>
<accession>A0A4Q7MMG2</accession>
<gene>
    <name evidence="3" type="ORF">EV679_2125</name>
</gene>
<evidence type="ECO:0000256" key="1">
    <source>
        <dbReference type="SAM" id="Coils"/>
    </source>
</evidence>
<evidence type="ECO:0000256" key="2">
    <source>
        <dbReference type="SAM" id="Phobius"/>
    </source>
</evidence>
<keyword evidence="2" id="KW-0472">Membrane</keyword>
<reference evidence="3 4" key="1">
    <citation type="submission" date="2019-02" db="EMBL/GenBank/DDBJ databases">
        <title>Genomic Encyclopedia of Type Strains, Phase IV (KMG-IV): sequencing the most valuable type-strain genomes for metagenomic binning, comparative biology and taxonomic classification.</title>
        <authorList>
            <person name="Goeker M."/>
        </authorList>
    </citation>
    <scope>NUCLEOTIDE SEQUENCE [LARGE SCALE GENOMIC DNA]</scope>
    <source>
        <strain evidence="3 4">DSM 16618</strain>
    </source>
</reference>
<proteinExistence type="predicted"/>
<feature type="transmembrane region" description="Helical" evidence="2">
    <location>
        <begin position="20"/>
        <end position="37"/>
    </location>
</feature>
<feature type="coiled-coil region" evidence="1">
    <location>
        <begin position="67"/>
        <end position="94"/>
    </location>
</feature>